<evidence type="ECO:0000256" key="2">
    <source>
        <dbReference type="ARBA" id="ARBA00007375"/>
    </source>
</evidence>
<feature type="transmembrane region" description="Helical" evidence="6">
    <location>
        <begin position="115"/>
        <end position="134"/>
    </location>
</feature>
<feature type="transmembrane region" description="Helical" evidence="6">
    <location>
        <begin position="57"/>
        <end position="76"/>
    </location>
</feature>
<proteinExistence type="inferred from homology"/>
<evidence type="ECO:0000313" key="8">
    <source>
        <dbReference type="Proteomes" id="UP001442841"/>
    </source>
</evidence>
<feature type="transmembrane region" description="Helical" evidence="6">
    <location>
        <begin position="82"/>
        <end position="103"/>
    </location>
</feature>
<evidence type="ECO:0000256" key="3">
    <source>
        <dbReference type="ARBA" id="ARBA00022692"/>
    </source>
</evidence>
<dbReference type="Proteomes" id="UP001442841">
    <property type="component" value="Chromosome"/>
</dbReference>
<dbReference type="PANTHER" id="PTHR31885:SF6">
    <property type="entry name" value="GH04784P"/>
    <property type="match status" value="1"/>
</dbReference>
<evidence type="ECO:0000256" key="5">
    <source>
        <dbReference type="ARBA" id="ARBA00023136"/>
    </source>
</evidence>
<sequence length="219" mass="23716">MSGSKPRLAWLAYLLVGLIQVTALALNIREVSVPAQIVLMPTLALAALTAPRGRLRTWTLVALFFSFLGDMLPQVVAESWKLPLMLGSFFLAHVAWVTGFWGVRKESALWRRPWTVLPYLAIGVAMVVWCWPGAGVLAPAVALYALALLSTATLATALGRAGWFGGALFILSDGLIAARSFAGFGLPQQDVVVMATYILAHGLLVLGMIRFLQARRSRI</sequence>
<comment type="subcellular location">
    <subcellularLocation>
        <location evidence="1">Membrane</location>
        <topology evidence="1">Multi-pass membrane protein</topology>
    </subcellularLocation>
</comment>
<reference evidence="7 8" key="1">
    <citation type="submission" date="2024-04" db="EMBL/GenBank/DDBJ databases">
        <title>Isolation of an actinomycete strain from pig manure.</title>
        <authorList>
            <person name="Gong T."/>
            <person name="Yu Z."/>
            <person name="An M."/>
            <person name="Wei C."/>
            <person name="Yang W."/>
            <person name="Liu L."/>
        </authorList>
    </citation>
    <scope>NUCLEOTIDE SEQUENCE [LARGE SCALE GENOMIC DNA]</scope>
    <source>
        <strain evidence="7 8">ZF39</strain>
    </source>
</reference>
<dbReference type="Pfam" id="PF07947">
    <property type="entry name" value="YhhN"/>
    <property type="match status" value="1"/>
</dbReference>
<dbReference type="PANTHER" id="PTHR31885">
    <property type="entry name" value="GH04784P"/>
    <property type="match status" value="1"/>
</dbReference>
<evidence type="ECO:0000256" key="6">
    <source>
        <dbReference type="SAM" id="Phobius"/>
    </source>
</evidence>
<dbReference type="InterPro" id="IPR012506">
    <property type="entry name" value="TMEM86B-like"/>
</dbReference>
<keyword evidence="8" id="KW-1185">Reference proteome</keyword>
<feature type="transmembrane region" description="Helical" evidence="6">
    <location>
        <begin position="166"/>
        <end position="186"/>
    </location>
</feature>
<keyword evidence="3 6" id="KW-0812">Transmembrane</keyword>
<dbReference type="RefSeq" id="WP_425307295.1">
    <property type="nucleotide sequence ID" value="NZ_CP154795.1"/>
</dbReference>
<feature type="transmembrane region" description="Helical" evidence="6">
    <location>
        <begin position="140"/>
        <end position="159"/>
    </location>
</feature>
<gene>
    <name evidence="7" type="ORF">AADG42_00575</name>
</gene>
<dbReference type="EMBL" id="CP154795">
    <property type="protein sequence ID" value="XAN05860.1"/>
    <property type="molecule type" value="Genomic_DNA"/>
</dbReference>
<name>A0ABZ3FM08_9ACTN</name>
<evidence type="ECO:0000313" key="7">
    <source>
        <dbReference type="EMBL" id="XAN05860.1"/>
    </source>
</evidence>
<feature type="transmembrane region" description="Helical" evidence="6">
    <location>
        <begin position="33"/>
        <end position="50"/>
    </location>
</feature>
<feature type="transmembrane region" description="Helical" evidence="6">
    <location>
        <begin position="192"/>
        <end position="212"/>
    </location>
</feature>
<keyword evidence="5 6" id="KW-0472">Membrane</keyword>
<evidence type="ECO:0000256" key="1">
    <source>
        <dbReference type="ARBA" id="ARBA00004141"/>
    </source>
</evidence>
<evidence type="ECO:0000256" key="4">
    <source>
        <dbReference type="ARBA" id="ARBA00022989"/>
    </source>
</evidence>
<organism evidence="7 8">
    <name type="scientific">Ammonicoccus fulvus</name>
    <dbReference type="NCBI Taxonomy" id="3138240"/>
    <lineage>
        <taxon>Bacteria</taxon>
        <taxon>Bacillati</taxon>
        <taxon>Actinomycetota</taxon>
        <taxon>Actinomycetes</taxon>
        <taxon>Propionibacteriales</taxon>
        <taxon>Propionibacteriaceae</taxon>
        <taxon>Ammonicoccus</taxon>
    </lineage>
</organism>
<protein>
    <submittedName>
        <fullName evidence="7">Lysoplasmalogenase family protein</fullName>
    </submittedName>
</protein>
<comment type="similarity">
    <text evidence="2">Belongs to the TMEM86 family.</text>
</comment>
<accession>A0ABZ3FM08</accession>
<keyword evidence="4 6" id="KW-1133">Transmembrane helix</keyword>